<reference evidence="1" key="1">
    <citation type="journal article" date="2019" name="bioRxiv">
        <title>The Genome of the Zebra Mussel, Dreissena polymorpha: A Resource for Invasive Species Research.</title>
        <authorList>
            <person name="McCartney M.A."/>
            <person name="Auch B."/>
            <person name="Kono T."/>
            <person name="Mallez S."/>
            <person name="Zhang Y."/>
            <person name="Obille A."/>
            <person name="Becker A."/>
            <person name="Abrahante J.E."/>
            <person name="Garbe J."/>
            <person name="Badalamenti J.P."/>
            <person name="Herman A."/>
            <person name="Mangelson H."/>
            <person name="Liachko I."/>
            <person name="Sullivan S."/>
            <person name="Sone E.D."/>
            <person name="Koren S."/>
            <person name="Silverstein K.A.T."/>
            <person name="Beckman K.B."/>
            <person name="Gohl D.M."/>
        </authorList>
    </citation>
    <scope>NUCLEOTIDE SEQUENCE</scope>
    <source>
        <strain evidence="1">Duluth1</strain>
        <tissue evidence="1">Whole animal</tissue>
    </source>
</reference>
<gene>
    <name evidence="1" type="ORF">DPMN_035811</name>
</gene>
<dbReference type="EMBL" id="JAIWYP010000002">
    <property type="protein sequence ID" value="KAH3872593.1"/>
    <property type="molecule type" value="Genomic_DNA"/>
</dbReference>
<evidence type="ECO:0000313" key="1">
    <source>
        <dbReference type="EMBL" id="KAH3872593.1"/>
    </source>
</evidence>
<organism evidence="1 2">
    <name type="scientific">Dreissena polymorpha</name>
    <name type="common">Zebra mussel</name>
    <name type="synonym">Mytilus polymorpha</name>
    <dbReference type="NCBI Taxonomy" id="45954"/>
    <lineage>
        <taxon>Eukaryota</taxon>
        <taxon>Metazoa</taxon>
        <taxon>Spiralia</taxon>
        <taxon>Lophotrochozoa</taxon>
        <taxon>Mollusca</taxon>
        <taxon>Bivalvia</taxon>
        <taxon>Autobranchia</taxon>
        <taxon>Heteroconchia</taxon>
        <taxon>Euheterodonta</taxon>
        <taxon>Imparidentia</taxon>
        <taxon>Neoheterodontei</taxon>
        <taxon>Myida</taxon>
        <taxon>Dreissenoidea</taxon>
        <taxon>Dreissenidae</taxon>
        <taxon>Dreissena</taxon>
    </lineage>
</organism>
<dbReference type="Proteomes" id="UP000828390">
    <property type="component" value="Unassembled WGS sequence"/>
</dbReference>
<accession>A0A9D4RMD2</accession>
<sequence length="68" mass="7801">MFSAARVWSPPKDLQVVIEAAIQNIQTDTVYDLEVMLKKRKTVFLSLLKNMVSRLPLRNFGWVDPPGQ</sequence>
<keyword evidence="2" id="KW-1185">Reference proteome</keyword>
<reference evidence="1" key="2">
    <citation type="submission" date="2020-11" db="EMBL/GenBank/DDBJ databases">
        <authorList>
            <person name="McCartney M.A."/>
            <person name="Auch B."/>
            <person name="Kono T."/>
            <person name="Mallez S."/>
            <person name="Becker A."/>
            <person name="Gohl D.M."/>
            <person name="Silverstein K.A.T."/>
            <person name="Koren S."/>
            <person name="Bechman K.B."/>
            <person name="Herman A."/>
            <person name="Abrahante J.E."/>
            <person name="Garbe J."/>
        </authorList>
    </citation>
    <scope>NUCLEOTIDE SEQUENCE</scope>
    <source>
        <strain evidence="1">Duluth1</strain>
        <tissue evidence="1">Whole animal</tissue>
    </source>
</reference>
<comment type="caution">
    <text evidence="1">The sequence shown here is derived from an EMBL/GenBank/DDBJ whole genome shotgun (WGS) entry which is preliminary data.</text>
</comment>
<evidence type="ECO:0000313" key="2">
    <source>
        <dbReference type="Proteomes" id="UP000828390"/>
    </source>
</evidence>
<proteinExistence type="predicted"/>
<name>A0A9D4RMD2_DREPO</name>
<protein>
    <submittedName>
        <fullName evidence="1">Uncharacterized protein</fullName>
    </submittedName>
</protein>
<dbReference type="AlphaFoldDB" id="A0A9D4RMD2"/>